<dbReference type="Proteomes" id="UP000189513">
    <property type="component" value="Unassembled WGS sequence"/>
</dbReference>
<evidence type="ECO:0000313" key="4">
    <source>
        <dbReference type="EMBL" id="ONH65614.1"/>
    </source>
</evidence>
<feature type="compositionally biased region" description="Basic and acidic residues" evidence="1">
    <location>
        <begin position="528"/>
        <end position="541"/>
    </location>
</feature>
<dbReference type="CDD" id="cd18437">
    <property type="entry name" value="BRCT_BRC1_like_rpt3"/>
    <property type="match status" value="1"/>
</dbReference>
<feature type="region of interest" description="Disordered" evidence="1">
    <location>
        <begin position="474"/>
        <end position="496"/>
    </location>
</feature>
<feature type="region of interest" description="Disordered" evidence="1">
    <location>
        <begin position="508"/>
        <end position="596"/>
    </location>
</feature>
<dbReference type="PANTHER" id="PTHR47667:SF1">
    <property type="entry name" value="REGULATOR OF TY1 TRANSPOSITION PROTEIN 107"/>
    <property type="match status" value="1"/>
</dbReference>
<feature type="compositionally biased region" description="Polar residues" evidence="1">
    <location>
        <begin position="560"/>
        <end position="572"/>
    </location>
</feature>
<dbReference type="PROSITE" id="PS50172">
    <property type="entry name" value="BRCT"/>
    <property type="match status" value="3"/>
</dbReference>
<dbReference type="SMART" id="SM00292">
    <property type="entry name" value="BRCT"/>
    <property type="match status" value="4"/>
</dbReference>
<dbReference type="OrthoDB" id="342264at2759"/>
<sequence length="904" mass="101354">MSRRAFEHMHLLILKSAELGDVEVDELCKVCDRHGIPYAIKGATDRISKQDFGSNGFTQIVSNTVLFDFYNDSQDALIPVTTTQYVYDCAEKQKGLHTRPYSPDPKHVLKDVHICIGNLPESDKQAIYGGVRALGGAYSETLSAFITHVISTDPNEDCVVAVQSVRGFNIKAVHPQWIDLCLKLRKKVDDAPYELNSKTVNEQQEKINELDVIEGAAELVKAQSKFLNGKSFYLGQDLDLTERSQELITSLIQNSGGVVVKSLDEAKFYIGQFRDGEEYITASRNKLYVGNMNWIYWMVEHQKWVTPYRKLLHHPYVRGGMPEMREFVISATNYTGDARFYIKNLVLALGANFTTSLKHSNTHLISGTPTGKKYEAALKWDMKIVNHLWLEECYSNWKLQPYNHPRYAASLSDKVDLTSIVGETTLDIEVLKKFYEDGFTEGVTNIVEDSEDDGPIFPDVSEKRRSMVLQDISQPSGLSHNASSAAADVPSGSSSALLSQIDIREDQAPIRDEEKQETSHLRPSVPPSHEESDKENDEHSNSQDLPDPGNKSVDAFTPRKLSSTNIIPSSVKTPAAKLTPDIPQRLPSGRKAKDMAAQRLHEDMEKLNYFQQQQRSRSKDAPLLPEEIEAKKRKREELLKKETRKSSSAEPEAPIKESPKSKKAKRATPVPSSPYHIIAVATGCDLSFSRPDTQILQSLGIMVHKELVEGTNAIVAPKLMRTEKFLTGLSYEIQHIISPDFLLAVLKTHKADPSSTQPLPKLTDYSIDKVDPKSVTALTPLGLNKLMEKCRERISNSDRVFKGIVFNITPKIPGGASTAQKILRAHGCKDVRVVKTIKEMKSMKSLKASTDGCVWFLTMENGFQERFKELTKESGTKTKIVGWEWVVASIFKMDFDVENVLFSS</sequence>
<dbReference type="InterPro" id="IPR036420">
    <property type="entry name" value="BRCT_dom_sf"/>
</dbReference>
<evidence type="ECO:0000256" key="1">
    <source>
        <dbReference type="SAM" id="MobiDB-lite"/>
    </source>
</evidence>
<dbReference type="VEuPathDB" id="FungiDB:BON22_4485"/>
<feature type="region of interest" description="Disordered" evidence="1">
    <location>
        <begin position="609"/>
        <end position="671"/>
    </location>
</feature>
<dbReference type="EMBL" id="MPUK01000010">
    <property type="protein sequence ID" value="ONH65614.1"/>
    <property type="molecule type" value="Genomic_DNA"/>
</dbReference>
<reference evidence="3" key="1">
    <citation type="journal article" date="2014" name="Genome Announc.">
        <title>Genome sequence of the yeast Cyberlindnera fabianii (Hansenula fabianii).</title>
        <authorList>
            <person name="Freel K.C."/>
            <person name="Sarilar V."/>
            <person name="Neuveglise C."/>
            <person name="Devillers H."/>
            <person name="Friedrich A."/>
            <person name="Schacherer J."/>
        </authorList>
    </citation>
    <scope>NUCLEOTIDE SEQUENCE</scope>
    <source>
        <strain evidence="3">YJS4271</strain>
    </source>
</reference>
<organism evidence="3">
    <name type="scientific">Cyberlindnera fabianii</name>
    <name type="common">Yeast</name>
    <name type="synonym">Hansenula fabianii</name>
    <dbReference type="NCBI Taxonomy" id="36022"/>
    <lineage>
        <taxon>Eukaryota</taxon>
        <taxon>Fungi</taxon>
        <taxon>Dikarya</taxon>
        <taxon>Ascomycota</taxon>
        <taxon>Saccharomycotina</taxon>
        <taxon>Saccharomycetes</taxon>
        <taxon>Phaffomycetales</taxon>
        <taxon>Phaffomycetaceae</taxon>
        <taxon>Cyberlindnera</taxon>
    </lineage>
</organism>
<dbReference type="AlphaFoldDB" id="A0A061AVK6"/>
<dbReference type="Pfam" id="PF12738">
    <property type="entry name" value="PTCB-BRCT"/>
    <property type="match status" value="1"/>
</dbReference>
<reference evidence="4" key="3">
    <citation type="submission" date="2017-01" db="EMBL/GenBank/DDBJ databases">
        <authorList>
            <person name="Mah S.A."/>
            <person name="Swanson W.J."/>
            <person name="Moy G.W."/>
            <person name="Vacquier V.D."/>
        </authorList>
    </citation>
    <scope>NUCLEOTIDE SEQUENCE [LARGE SCALE GENOMIC DNA]</scope>
    <source>
        <strain evidence="4">65</strain>
    </source>
</reference>
<evidence type="ECO:0000313" key="3">
    <source>
        <dbReference type="EMBL" id="CDR39401.1"/>
    </source>
</evidence>
<dbReference type="OMA" id="SWLYHLI"/>
<protein>
    <submittedName>
        <fullName evidence="4">BRCT-containing protein 1</fullName>
    </submittedName>
    <submittedName>
        <fullName evidence="3">CYFA0S03e02894g1_1</fullName>
    </submittedName>
</protein>
<feature type="compositionally biased region" description="Basic and acidic residues" evidence="1">
    <location>
        <begin position="635"/>
        <end position="660"/>
    </location>
</feature>
<dbReference type="SUPFAM" id="SSF52113">
    <property type="entry name" value="BRCT domain"/>
    <property type="match status" value="3"/>
</dbReference>
<proteinExistence type="predicted"/>
<dbReference type="GO" id="GO:0006302">
    <property type="term" value="P:double-strand break repair"/>
    <property type="evidence" value="ECO:0007669"/>
    <property type="project" value="TreeGrafter"/>
</dbReference>
<accession>A0A061AVK6</accession>
<dbReference type="GO" id="GO:0035361">
    <property type="term" value="C:Cul8-RING ubiquitin ligase complex"/>
    <property type="evidence" value="ECO:0007669"/>
    <property type="project" value="TreeGrafter"/>
</dbReference>
<dbReference type="GO" id="GO:1990683">
    <property type="term" value="P:DNA double-strand break attachment to nuclear envelope"/>
    <property type="evidence" value="ECO:0007669"/>
    <property type="project" value="TreeGrafter"/>
</dbReference>
<reference evidence="5" key="2">
    <citation type="journal article" date="2017" name="Genome Announc.">
        <title>Genome sequences of Cyberlindnera fabianii 65, Pichia kudriavzevii 129, and Saccharomyces cerevisiae 131 isolated from fermented masau fruits in Zimbabwe.</title>
        <authorList>
            <person name="van Rijswijck I.M.H."/>
            <person name="Derks M.F.L."/>
            <person name="Abee T."/>
            <person name="de Ridder D."/>
            <person name="Smid E.J."/>
        </authorList>
    </citation>
    <scope>NUCLEOTIDE SEQUENCE [LARGE SCALE GENOMIC DNA]</scope>
    <source>
        <strain evidence="5">65</strain>
    </source>
</reference>
<feature type="domain" description="BRCT" evidence="2">
    <location>
        <begin position="104"/>
        <end position="195"/>
    </location>
</feature>
<keyword evidence="5" id="KW-1185">Reference proteome</keyword>
<dbReference type="EMBL" id="LK052888">
    <property type="protein sequence ID" value="CDR39401.1"/>
    <property type="molecule type" value="Genomic_DNA"/>
</dbReference>
<feature type="domain" description="BRCT" evidence="2">
    <location>
        <begin position="222"/>
        <end position="312"/>
    </location>
</feature>
<dbReference type="Gene3D" id="3.40.50.10190">
    <property type="entry name" value="BRCT domain"/>
    <property type="match status" value="4"/>
</dbReference>
<evidence type="ECO:0000259" key="2">
    <source>
        <dbReference type="PROSITE" id="PS50172"/>
    </source>
</evidence>
<dbReference type="STRING" id="36022.A0A061AVK6"/>
<dbReference type="InterPro" id="IPR053036">
    <property type="entry name" value="CellCycle_DNARepair_Reg"/>
</dbReference>
<dbReference type="InterPro" id="IPR031906">
    <property type="entry name" value="RTT107_BRCT_6"/>
</dbReference>
<evidence type="ECO:0000313" key="5">
    <source>
        <dbReference type="Proteomes" id="UP000189513"/>
    </source>
</evidence>
<dbReference type="Pfam" id="PF16770">
    <property type="entry name" value="RTT107_BRCT_5"/>
    <property type="match status" value="1"/>
</dbReference>
<dbReference type="PANTHER" id="PTHR47667">
    <property type="entry name" value="REGULATOR OF TY1 TRANSPOSITION PROTEIN 107"/>
    <property type="match status" value="1"/>
</dbReference>
<feature type="compositionally biased region" description="Polar residues" evidence="1">
    <location>
        <begin position="474"/>
        <end position="484"/>
    </location>
</feature>
<dbReference type="Pfam" id="PF00533">
    <property type="entry name" value="BRCT"/>
    <property type="match status" value="1"/>
</dbReference>
<gene>
    <name evidence="4" type="ORF">BON22_4485</name>
    <name evidence="3" type="ORF">CYFA0S_03e02894g</name>
</gene>
<dbReference type="Pfam" id="PF16771">
    <property type="entry name" value="RTT107_BRCT_6"/>
    <property type="match status" value="1"/>
</dbReference>
<feature type="domain" description="BRCT" evidence="2">
    <location>
        <begin position="327"/>
        <end position="407"/>
    </location>
</feature>
<dbReference type="GO" id="GO:0005634">
    <property type="term" value="C:nucleus"/>
    <property type="evidence" value="ECO:0007669"/>
    <property type="project" value="TreeGrafter"/>
</dbReference>
<feature type="compositionally biased region" description="Basic and acidic residues" evidence="1">
    <location>
        <begin position="508"/>
        <end position="520"/>
    </location>
</feature>
<name>A0A061AVK6_CYBFA</name>
<dbReference type="CDD" id="cd18438">
    <property type="entry name" value="BRCT_BRC1_like_rpt4"/>
    <property type="match status" value="1"/>
</dbReference>
<dbReference type="InterPro" id="IPR001357">
    <property type="entry name" value="BRCT_dom"/>
</dbReference>